<protein>
    <recommendedName>
        <fullName evidence="5">Luciferase-like domain-containing protein</fullName>
    </recommendedName>
</protein>
<name>A0A173LFC5_9ACTN</name>
<evidence type="ECO:0000256" key="1">
    <source>
        <dbReference type="ARBA" id="ARBA00022630"/>
    </source>
</evidence>
<dbReference type="NCBIfam" id="TIGR03560">
    <property type="entry name" value="F420_Rv1855c"/>
    <property type="match status" value="1"/>
</dbReference>
<proteinExistence type="predicted"/>
<sequence length="317" mass="34778">MPANSDRIELRVLTEPQQGSNYRMLLDIAKATEELGYGAFFRSDHYLKMGGVSGEPGVTDAWITLAGLARDTNTVRLGTLLTSNTFRHIGPLAVSVAQVDEMSGGRVELGLGAGWYDDEHTAFGIPQPSVKDRFDDLEDSLEALDKWWYRNERGTTFDYTGHNLQLRESPTLTRPVQEQLPLIVGGHGKKRTPSFAARFATEFNVPFSPAADTARINGYVDSACAEVDRDPGTLLRSAAQVICCGTSDEELARRADAIGRDLDELRENGLAGTPEEVVAKARSYADEAGVSRLYLQFLDMTDLDHLALVADKVLPEL</sequence>
<reference evidence="6 7" key="1">
    <citation type="submission" date="2016-06" db="EMBL/GenBank/DDBJ databases">
        <title>Complete genome sequence of a saline-alkali tolerant type strain Dietzia timorensis ID05-A0528T.</title>
        <authorList>
            <person name="Wu X."/>
        </authorList>
    </citation>
    <scope>NUCLEOTIDE SEQUENCE [LARGE SCALE GENOMIC DNA]</scope>
    <source>
        <strain evidence="6 7">ID05-A0528</strain>
    </source>
</reference>
<keyword evidence="2" id="KW-0288">FMN</keyword>
<dbReference type="GO" id="GO:0008726">
    <property type="term" value="F:alkanesulfonate monooxygenase activity"/>
    <property type="evidence" value="ECO:0007669"/>
    <property type="project" value="TreeGrafter"/>
</dbReference>
<gene>
    <name evidence="6" type="ORF">BJL86_0195</name>
</gene>
<keyword evidence="7" id="KW-1185">Reference proteome</keyword>
<evidence type="ECO:0000256" key="2">
    <source>
        <dbReference type="ARBA" id="ARBA00022643"/>
    </source>
</evidence>
<dbReference type="Proteomes" id="UP000186104">
    <property type="component" value="Chromosome"/>
</dbReference>
<accession>A0A173LFC5</accession>
<dbReference type="InterPro" id="IPR036661">
    <property type="entry name" value="Luciferase-like_sf"/>
</dbReference>
<dbReference type="KEGG" id="dtm:BJL86_0195"/>
<dbReference type="GO" id="GO:0046306">
    <property type="term" value="P:alkanesulfonate catabolic process"/>
    <property type="evidence" value="ECO:0007669"/>
    <property type="project" value="TreeGrafter"/>
</dbReference>
<keyword evidence="1" id="KW-0285">Flavoprotein</keyword>
<dbReference type="SUPFAM" id="SSF51679">
    <property type="entry name" value="Bacterial luciferase-like"/>
    <property type="match status" value="1"/>
</dbReference>
<dbReference type="PANTHER" id="PTHR42847:SF4">
    <property type="entry name" value="ALKANESULFONATE MONOOXYGENASE-RELATED"/>
    <property type="match status" value="1"/>
</dbReference>
<dbReference type="Pfam" id="PF00296">
    <property type="entry name" value="Bac_luciferase"/>
    <property type="match status" value="1"/>
</dbReference>
<dbReference type="EMBL" id="CP015961">
    <property type="protein sequence ID" value="ANI91006.1"/>
    <property type="molecule type" value="Genomic_DNA"/>
</dbReference>
<dbReference type="STRING" id="499555.BJL86_0195"/>
<dbReference type="RefSeq" id="WP_231887239.1">
    <property type="nucleotide sequence ID" value="NZ_CP015961.1"/>
</dbReference>
<evidence type="ECO:0000256" key="4">
    <source>
        <dbReference type="ARBA" id="ARBA00023033"/>
    </source>
</evidence>
<dbReference type="InterPro" id="IPR019952">
    <property type="entry name" value="F420_OxRdatse_Rv1855c_pred"/>
</dbReference>
<dbReference type="InterPro" id="IPR050172">
    <property type="entry name" value="SsuD_RutA_monooxygenase"/>
</dbReference>
<keyword evidence="4" id="KW-0503">Monooxygenase</keyword>
<dbReference type="Gene3D" id="3.20.20.30">
    <property type="entry name" value="Luciferase-like domain"/>
    <property type="match status" value="1"/>
</dbReference>
<evidence type="ECO:0000313" key="7">
    <source>
        <dbReference type="Proteomes" id="UP000186104"/>
    </source>
</evidence>
<evidence type="ECO:0000259" key="5">
    <source>
        <dbReference type="Pfam" id="PF00296"/>
    </source>
</evidence>
<dbReference type="PANTHER" id="PTHR42847">
    <property type="entry name" value="ALKANESULFONATE MONOOXYGENASE"/>
    <property type="match status" value="1"/>
</dbReference>
<evidence type="ECO:0000256" key="3">
    <source>
        <dbReference type="ARBA" id="ARBA00023002"/>
    </source>
</evidence>
<evidence type="ECO:0000313" key="6">
    <source>
        <dbReference type="EMBL" id="ANI91006.1"/>
    </source>
</evidence>
<dbReference type="AlphaFoldDB" id="A0A173LFC5"/>
<feature type="domain" description="Luciferase-like" evidence="5">
    <location>
        <begin position="15"/>
        <end position="257"/>
    </location>
</feature>
<dbReference type="InterPro" id="IPR011251">
    <property type="entry name" value="Luciferase-like_dom"/>
</dbReference>
<keyword evidence="3" id="KW-0560">Oxidoreductase</keyword>
<organism evidence="6 7">
    <name type="scientific">Dietzia timorensis</name>
    <dbReference type="NCBI Taxonomy" id="499555"/>
    <lineage>
        <taxon>Bacteria</taxon>
        <taxon>Bacillati</taxon>
        <taxon>Actinomycetota</taxon>
        <taxon>Actinomycetes</taxon>
        <taxon>Mycobacteriales</taxon>
        <taxon>Dietziaceae</taxon>
        <taxon>Dietzia</taxon>
    </lineage>
</organism>